<keyword evidence="3" id="KW-1185">Reference proteome</keyword>
<evidence type="ECO:0000256" key="1">
    <source>
        <dbReference type="SAM" id="SignalP"/>
    </source>
</evidence>
<dbReference type="AlphaFoldDB" id="A0A848LHS4"/>
<feature type="chain" id="PRO_5032874977" description="Lipoprotein" evidence="1">
    <location>
        <begin position="21"/>
        <end position="265"/>
    </location>
</feature>
<reference evidence="2 3" key="1">
    <citation type="submission" date="2020-04" db="EMBL/GenBank/DDBJ databases">
        <title>Draft genome of Pyxidicoccus fallax type strain.</title>
        <authorList>
            <person name="Whitworth D.E."/>
        </authorList>
    </citation>
    <scope>NUCLEOTIDE SEQUENCE [LARGE SCALE GENOMIC DNA]</scope>
    <source>
        <strain evidence="2 3">DSM 14698</strain>
    </source>
</reference>
<dbReference type="Proteomes" id="UP000518300">
    <property type="component" value="Unassembled WGS sequence"/>
</dbReference>
<proteinExistence type="predicted"/>
<keyword evidence="1" id="KW-0732">Signal</keyword>
<name>A0A848LHS4_9BACT</name>
<feature type="signal peptide" evidence="1">
    <location>
        <begin position="1"/>
        <end position="20"/>
    </location>
</feature>
<feature type="non-terminal residue" evidence="2">
    <location>
        <position position="265"/>
    </location>
</feature>
<organism evidence="2 3">
    <name type="scientific">Pyxidicoccus fallax</name>
    <dbReference type="NCBI Taxonomy" id="394095"/>
    <lineage>
        <taxon>Bacteria</taxon>
        <taxon>Pseudomonadati</taxon>
        <taxon>Myxococcota</taxon>
        <taxon>Myxococcia</taxon>
        <taxon>Myxococcales</taxon>
        <taxon>Cystobacterineae</taxon>
        <taxon>Myxococcaceae</taxon>
        <taxon>Pyxidicoccus</taxon>
    </lineage>
</organism>
<evidence type="ECO:0000313" key="2">
    <source>
        <dbReference type="EMBL" id="NMO16388.1"/>
    </source>
</evidence>
<dbReference type="EMBL" id="JABBJJ010000066">
    <property type="protein sequence ID" value="NMO16388.1"/>
    <property type="molecule type" value="Genomic_DNA"/>
</dbReference>
<sequence>MRAHLLAIFSLLGASGPVYAQTRAPAPVASAPAEDWFSSVYTAAGLEVRADVRVFTLFALLNRLGYDAGPRYREHPVPAYRYGPARTRVREALVTASPAVLARAQAFFDAHPVPLEAYLARLLGGPQASGAARSLDGLEALLAQVEAEWPVAELRADTLDLYRAEQRAWLPMLDAPIQQAARLLGLPEGKPALRVVVNLLDAEGSIRRVETERGWVLVVGPATQRPEMEPVVREFARAVLSSRMGPRLESRWTGGAAALREARVA</sequence>
<comment type="caution">
    <text evidence="2">The sequence shown here is derived from an EMBL/GenBank/DDBJ whole genome shotgun (WGS) entry which is preliminary data.</text>
</comment>
<evidence type="ECO:0000313" key="3">
    <source>
        <dbReference type="Proteomes" id="UP000518300"/>
    </source>
</evidence>
<gene>
    <name evidence="2" type="ORF">HG543_16220</name>
</gene>
<accession>A0A848LHS4</accession>
<evidence type="ECO:0008006" key="4">
    <source>
        <dbReference type="Google" id="ProtNLM"/>
    </source>
</evidence>
<dbReference type="RefSeq" id="WP_169345679.1">
    <property type="nucleotide sequence ID" value="NZ_JABBJJ010000066.1"/>
</dbReference>
<protein>
    <recommendedName>
        <fullName evidence="4">Lipoprotein</fullName>
    </recommendedName>
</protein>